<comment type="caution">
    <text evidence="3">The sequence shown here is derived from an EMBL/GenBank/DDBJ whole genome shotgun (WGS) entry which is preliminary data.</text>
</comment>
<dbReference type="PANTHER" id="PTHR31138">
    <property type="entry name" value="CHROMOSOME 19, WHOLE GENOME SHOTGUN SEQUENCE"/>
    <property type="match status" value="1"/>
</dbReference>
<feature type="domain" description="HAM1-like N-terminal" evidence="2">
    <location>
        <begin position="42"/>
        <end position="205"/>
    </location>
</feature>
<protein>
    <recommendedName>
        <fullName evidence="2">HAM1-like N-terminal domain-containing protein</fullName>
    </recommendedName>
</protein>
<dbReference type="Proteomes" id="UP000308199">
    <property type="component" value="Unassembled WGS sequence"/>
</dbReference>
<name>A0A4S4L0N1_9AGAM</name>
<feature type="region of interest" description="Disordered" evidence="1">
    <location>
        <begin position="11"/>
        <end position="31"/>
    </location>
</feature>
<proteinExistence type="predicted"/>
<evidence type="ECO:0000256" key="1">
    <source>
        <dbReference type="SAM" id="MobiDB-lite"/>
    </source>
</evidence>
<evidence type="ECO:0000313" key="4">
    <source>
        <dbReference type="Proteomes" id="UP000308199"/>
    </source>
</evidence>
<feature type="region of interest" description="Disordered" evidence="1">
    <location>
        <begin position="904"/>
        <end position="925"/>
    </location>
</feature>
<feature type="domain" description="HAM1-like N-terminal" evidence="2">
    <location>
        <begin position="246"/>
        <end position="528"/>
    </location>
</feature>
<dbReference type="Pfam" id="PF19343">
    <property type="entry name" value="HAM1_N"/>
    <property type="match status" value="2"/>
</dbReference>
<organism evidence="3 4">
    <name type="scientific">Phellinidium pouzarii</name>
    <dbReference type="NCBI Taxonomy" id="167371"/>
    <lineage>
        <taxon>Eukaryota</taxon>
        <taxon>Fungi</taxon>
        <taxon>Dikarya</taxon>
        <taxon>Basidiomycota</taxon>
        <taxon>Agaricomycotina</taxon>
        <taxon>Agaricomycetes</taxon>
        <taxon>Hymenochaetales</taxon>
        <taxon>Hymenochaetaceae</taxon>
        <taxon>Phellinidium</taxon>
    </lineage>
</organism>
<dbReference type="PANTHER" id="PTHR31138:SF1">
    <property type="entry name" value="PDZ DOMAIN-CONTAINING PROTEIN"/>
    <property type="match status" value="1"/>
</dbReference>
<evidence type="ECO:0000259" key="2">
    <source>
        <dbReference type="Pfam" id="PF19343"/>
    </source>
</evidence>
<feature type="compositionally biased region" description="Basic and acidic residues" evidence="1">
    <location>
        <begin position="906"/>
        <end position="917"/>
    </location>
</feature>
<feature type="compositionally biased region" description="Basic and acidic residues" evidence="1">
    <location>
        <begin position="11"/>
        <end position="22"/>
    </location>
</feature>
<sequence length="925" mass="102378">MGVCFSCCRGRDKQTNSEREPLLRPSTDQQAYNSPLEKAADILAALHAGKLPSQQQIDKILKKFLRSNFLDGDTSNDGSLSEDGKRVIADVRNLVEIILQAGLEKNHDNRLQDLIYNIHRLSSTVEVIRLDGKMTKELKTAAAAIPSQDELASDTAALLASLRTLASLFLTSSAFRLLLGDLLLTAREMVADLAEQVKTTAATVEDVAGAIEIDMRPINYQEVVEVKDRPDSNILVEELEERKSVKNVVLDRMEDIFRQAQSSPSQNSALRTLLYLLRKYATRVRLASIPISNAASETYNSSTVQLSAPVNLPDPRFGRVLEDLKSFLERFAGGSGLDPLLTALSKSVHDIVRTPEDSSSKKVQLFFDEIGSWLDKALTDPSFTTSRHGLETASRIYDNGHELLSRDVKLSHNLEDLLDKTIHFIDALKSDRTTNRLAHLIDTLHNDALLFFGHTAQHAATHWRTTLVRSAFVWALPRFLRAIRTLPMPRVEYVSTRSNGIHVAATLDALLLSAEEALVPDVLSIQEWGEVRIEIDENLAVAEVTSPNAQFLGAREATLREDLGSILPIPGTNNLKQPGAGPSKATKATKVSSTSRVCVHVEGMRVAAYDVGYYGLYQLNNWLGYEDEGLISIEVGRMHRRNEGFTVDIELEVDLEANSQPSVDTRGNEDRRLFRVLDVHTAAPGLSLRLARSKHWILNSLLLPFVGSLGRTFGPRILDFQIRSVLEKLEETLRGVKDDAEKKVTERGRGGREIAKVGAWDWWDALLGRFGADDGESDEEDEEEEDHDVYTESHTEATMKGVVHTNVVQPKQLASPGAKIPPPSESTYAVGLSAQLLPGKGEPVGYERETLAEGMHDLAGSARGAVDDIQEALGEASDSMHGMARWGVENTIETRQALNRAGIRMKKQERSERKGCDWRSSAFNL</sequence>
<gene>
    <name evidence="3" type="ORF">EW145_g5408</name>
</gene>
<dbReference type="OrthoDB" id="5407957at2759"/>
<feature type="compositionally biased region" description="Acidic residues" evidence="1">
    <location>
        <begin position="773"/>
        <end position="787"/>
    </location>
</feature>
<evidence type="ECO:0000313" key="3">
    <source>
        <dbReference type="EMBL" id="THH04597.1"/>
    </source>
</evidence>
<keyword evidence="4" id="KW-1185">Reference proteome</keyword>
<accession>A0A4S4L0N1</accession>
<dbReference type="AlphaFoldDB" id="A0A4S4L0N1"/>
<dbReference type="InterPro" id="IPR045967">
    <property type="entry name" value="HAM1-like_N"/>
</dbReference>
<dbReference type="EMBL" id="SGPK01000329">
    <property type="protein sequence ID" value="THH04597.1"/>
    <property type="molecule type" value="Genomic_DNA"/>
</dbReference>
<feature type="region of interest" description="Disordered" evidence="1">
    <location>
        <begin position="773"/>
        <end position="792"/>
    </location>
</feature>
<reference evidence="3 4" key="1">
    <citation type="submission" date="2019-02" db="EMBL/GenBank/DDBJ databases">
        <title>Genome sequencing of the rare red list fungi Phellinidium pouzarii.</title>
        <authorList>
            <person name="Buettner E."/>
            <person name="Kellner H."/>
        </authorList>
    </citation>
    <scope>NUCLEOTIDE SEQUENCE [LARGE SCALE GENOMIC DNA]</scope>
    <source>
        <strain evidence="3 4">DSM 108285</strain>
    </source>
</reference>